<reference evidence="8" key="1">
    <citation type="submission" date="2016-06" db="EMBL/GenBank/DDBJ databases">
        <authorList>
            <person name="Cuomo C."/>
            <person name="Litvintseva A."/>
            <person name="Heitman J."/>
            <person name="Chen Y."/>
            <person name="Sun S."/>
            <person name="Springer D."/>
            <person name="Dromer F."/>
            <person name="Young S."/>
            <person name="Zeng Q."/>
            <person name="Chapman S."/>
            <person name="Gujja S."/>
            <person name="Saif S."/>
            <person name="Birren B."/>
        </authorList>
    </citation>
    <scope>NUCLEOTIDE SEQUENCE</scope>
    <source>
        <strain evidence="8">CBS 7841</strain>
    </source>
</reference>
<keyword evidence="3 5" id="KW-0694">RNA-binding</keyword>
<dbReference type="GeneID" id="91085976"/>
<feature type="compositionally biased region" description="Basic and acidic residues" evidence="6">
    <location>
        <begin position="187"/>
        <end position="205"/>
    </location>
</feature>
<comment type="subcellular location">
    <subcellularLocation>
        <location evidence="1">Nucleus</location>
    </subcellularLocation>
</comment>
<dbReference type="PANTHER" id="PTHR48039">
    <property type="entry name" value="RNA-BINDING MOTIF PROTEIN 14B"/>
    <property type="match status" value="1"/>
</dbReference>
<feature type="domain" description="RRM" evidence="7">
    <location>
        <begin position="225"/>
        <end position="314"/>
    </location>
</feature>
<accession>A0AAJ8LZM7</accession>
<evidence type="ECO:0000256" key="5">
    <source>
        <dbReference type="PROSITE-ProRule" id="PRU00176"/>
    </source>
</evidence>
<proteinExistence type="predicted"/>
<evidence type="ECO:0000256" key="6">
    <source>
        <dbReference type="SAM" id="MobiDB-lite"/>
    </source>
</evidence>
<sequence>MSTTAEDVSLNGLAPEAQKSAAETTESTTAPAEPSKRVYFGKLARGSTEAQVRDFITSVGDVDIVSLHEKTIPGRYAYFAFATYKSLDDAKKAIDLNGKELGGRPVIVEFAKSEEEALADREARNQKRKEVKKARDEKTKAAKADATEGETEGKEEQAESKLKKKTKAKKPRRRQPGEEDGDEGEEGVSKARIDAESEESGEKSRQARRSRKDKRLQISDEEDKNTIFVSNLPFSVDDTSLAAIFNDLSIQIKRAKVVTTTFRRGPTRKVRSKGFGFVELEDENQREEAVQKLMSRLLSLRKVPSKLRLSKLSKRKGGDTSKTLNMIEGSPIGYCYRPFRASAQL</sequence>
<evidence type="ECO:0000256" key="4">
    <source>
        <dbReference type="ARBA" id="ARBA00023242"/>
    </source>
</evidence>
<name>A0AAJ8LZM7_9TREE</name>
<feature type="compositionally biased region" description="Low complexity" evidence="6">
    <location>
        <begin position="20"/>
        <end position="33"/>
    </location>
</feature>
<evidence type="ECO:0000313" key="9">
    <source>
        <dbReference type="Proteomes" id="UP000094043"/>
    </source>
</evidence>
<dbReference type="KEGG" id="cdep:91085976"/>
<dbReference type="GO" id="GO:0003729">
    <property type="term" value="F:mRNA binding"/>
    <property type="evidence" value="ECO:0007669"/>
    <property type="project" value="TreeGrafter"/>
</dbReference>
<dbReference type="GO" id="GO:0005730">
    <property type="term" value="C:nucleolus"/>
    <property type="evidence" value="ECO:0007669"/>
    <property type="project" value="TreeGrafter"/>
</dbReference>
<feature type="domain" description="RRM" evidence="7">
    <location>
        <begin position="36"/>
        <end position="113"/>
    </location>
</feature>
<protein>
    <recommendedName>
        <fullName evidence="7">RRM domain-containing protein</fullName>
    </recommendedName>
</protein>
<dbReference type="EMBL" id="CP143785">
    <property type="protein sequence ID" value="WVN86595.1"/>
    <property type="molecule type" value="Genomic_DNA"/>
</dbReference>
<evidence type="ECO:0000256" key="1">
    <source>
        <dbReference type="ARBA" id="ARBA00004123"/>
    </source>
</evidence>
<evidence type="ECO:0000256" key="3">
    <source>
        <dbReference type="ARBA" id="ARBA00022884"/>
    </source>
</evidence>
<dbReference type="InterPro" id="IPR012677">
    <property type="entry name" value="Nucleotide-bd_a/b_plait_sf"/>
</dbReference>
<keyword evidence="2" id="KW-0677">Repeat</keyword>
<dbReference type="Gene3D" id="3.30.70.330">
    <property type="match status" value="2"/>
</dbReference>
<dbReference type="CDD" id="cd00590">
    <property type="entry name" value="RRM_SF"/>
    <property type="match status" value="1"/>
</dbReference>
<organism evidence="8 9">
    <name type="scientific">Cryptococcus depauperatus CBS 7841</name>
    <dbReference type="NCBI Taxonomy" id="1295531"/>
    <lineage>
        <taxon>Eukaryota</taxon>
        <taxon>Fungi</taxon>
        <taxon>Dikarya</taxon>
        <taxon>Basidiomycota</taxon>
        <taxon>Agaricomycotina</taxon>
        <taxon>Tremellomycetes</taxon>
        <taxon>Tremellales</taxon>
        <taxon>Cryptococcaceae</taxon>
        <taxon>Cryptococcus</taxon>
    </lineage>
</organism>
<feature type="compositionally biased region" description="Basic and acidic residues" evidence="6">
    <location>
        <begin position="115"/>
        <end position="125"/>
    </location>
</feature>
<dbReference type="InterPro" id="IPR035979">
    <property type="entry name" value="RBD_domain_sf"/>
</dbReference>
<keyword evidence="4" id="KW-0539">Nucleus</keyword>
<dbReference type="InterPro" id="IPR051945">
    <property type="entry name" value="RRM_MRD1_RNA_proc_ribogen"/>
</dbReference>
<evidence type="ECO:0000256" key="2">
    <source>
        <dbReference type="ARBA" id="ARBA00022737"/>
    </source>
</evidence>
<gene>
    <name evidence="8" type="ORF">L203_101763</name>
</gene>
<feature type="compositionally biased region" description="Basic and acidic residues" evidence="6">
    <location>
        <begin position="133"/>
        <end position="161"/>
    </location>
</feature>
<evidence type="ECO:0000313" key="8">
    <source>
        <dbReference type="EMBL" id="WVN86595.1"/>
    </source>
</evidence>
<reference evidence="8" key="3">
    <citation type="submission" date="2024-01" db="EMBL/GenBank/DDBJ databases">
        <authorList>
            <person name="Coelho M.A."/>
            <person name="David-Palma M."/>
            <person name="Shea T."/>
            <person name="Sun S."/>
            <person name="Cuomo C.A."/>
            <person name="Heitman J."/>
        </authorList>
    </citation>
    <scope>NUCLEOTIDE SEQUENCE</scope>
    <source>
        <strain evidence="8">CBS 7841</strain>
    </source>
</reference>
<dbReference type="PROSITE" id="PS50102">
    <property type="entry name" value="RRM"/>
    <property type="match status" value="2"/>
</dbReference>
<reference evidence="8" key="2">
    <citation type="journal article" date="2022" name="Elife">
        <title>Obligate sexual reproduction of a homothallic fungus closely related to the Cryptococcus pathogenic species complex.</title>
        <authorList>
            <person name="Passer A.R."/>
            <person name="Clancey S.A."/>
            <person name="Shea T."/>
            <person name="David-Palma M."/>
            <person name="Averette A.F."/>
            <person name="Boekhout T."/>
            <person name="Porcel B.M."/>
            <person name="Nowrousian M."/>
            <person name="Cuomo C.A."/>
            <person name="Sun S."/>
            <person name="Heitman J."/>
            <person name="Coelho M.A."/>
        </authorList>
    </citation>
    <scope>NUCLEOTIDE SEQUENCE</scope>
    <source>
        <strain evidence="8">CBS 7841</strain>
    </source>
</reference>
<dbReference type="SMART" id="SM00360">
    <property type="entry name" value="RRM"/>
    <property type="match status" value="2"/>
</dbReference>
<dbReference type="SUPFAM" id="SSF54928">
    <property type="entry name" value="RNA-binding domain, RBD"/>
    <property type="match status" value="2"/>
</dbReference>
<feature type="region of interest" description="Disordered" evidence="6">
    <location>
        <begin position="115"/>
        <end position="218"/>
    </location>
</feature>
<dbReference type="Proteomes" id="UP000094043">
    <property type="component" value="Chromosome 2"/>
</dbReference>
<dbReference type="InterPro" id="IPR000504">
    <property type="entry name" value="RRM_dom"/>
</dbReference>
<dbReference type="RefSeq" id="XP_066067295.1">
    <property type="nucleotide sequence ID" value="XM_066211198.1"/>
</dbReference>
<dbReference type="AlphaFoldDB" id="A0AAJ8LZM7"/>
<dbReference type="Pfam" id="PF00076">
    <property type="entry name" value="RRM_1"/>
    <property type="match status" value="2"/>
</dbReference>
<dbReference type="PANTHER" id="PTHR48039:SF5">
    <property type="entry name" value="RNA-BINDING PROTEIN 28"/>
    <property type="match status" value="1"/>
</dbReference>
<feature type="region of interest" description="Disordered" evidence="6">
    <location>
        <begin position="1"/>
        <end position="34"/>
    </location>
</feature>
<keyword evidence="9" id="KW-1185">Reference proteome</keyword>
<feature type="compositionally biased region" description="Basic residues" evidence="6">
    <location>
        <begin position="162"/>
        <end position="174"/>
    </location>
</feature>
<evidence type="ECO:0000259" key="7">
    <source>
        <dbReference type="PROSITE" id="PS50102"/>
    </source>
</evidence>